<organism evidence="1 2">
    <name type="scientific">Moniliophthora roreri</name>
    <name type="common">Frosty pod rot fungus</name>
    <name type="synonym">Monilia roreri</name>
    <dbReference type="NCBI Taxonomy" id="221103"/>
    <lineage>
        <taxon>Eukaryota</taxon>
        <taxon>Fungi</taxon>
        <taxon>Dikarya</taxon>
        <taxon>Basidiomycota</taxon>
        <taxon>Agaricomycotina</taxon>
        <taxon>Agaricomycetes</taxon>
        <taxon>Agaricomycetidae</taxon>
        <taxon>Agaricales</taxon>
        <taxon>Marasmiineae</taxon>
        <taxon>Marasmiaceae</taxon>
        <taxon>Moniliophthora</taxon>
    </lineage>
</organism>
<name>A0A0W0FD81_MONRR</name>
<evidence type="ECO:0000313" key="1">
    <source>
        <dbReference type="EMBL" id="KTB34285.1"/>
    </source>
</evidence>
<gene>
    <name evidence="1" type="ORF">WG66_13136</name>
</gene>
<dbReference type="AlphaFoldDB" id="A0A0W0FD81"/>
<dbReference type="EMBL" id="LATX01002096">
    <property type="protein sequence ID" value="KTB34285.1"/>
    <property type="molecule type" value="Genomic_DNA"/>
</dbReference>
<accession>A0A0W0FD81</accession>
<evidence type="ECO:0000313" key="2">
    <source>
        <dbReference type="Proteomes" id="UP000054988"/>
    </source>
</evidence>
<comment type="caution">
    <text evidence="1">The sequence shown here is derived from an EMBL/GenBank/DDBJ whole genome shotgun (WGS) entry which is preliminary data.</text>
</comment>
<dbReference type="Proteomes" id="UP000054988">
    <property type="component" value="Unassembled WGS sequence"/>
</dbReference>
<sequence>MISVLDFGQSGKRTLATTEVERRKLLESDPWSDKSKLTPQCRLQRL</sequence>
<reference evidence="1 2" key="1">
    <citation type="submission" date="2015-12" db="EMBL/GenBank/DDBJ databases">
        <title>Draft genome sequence of Moniliophthora roreri, the causal agent of frosty pod rot of cacao.</title>
        <authorList>
            <person name="Aime M.C."/>
            <person name="Diaz-Valderrama J.R."/>
            <person name="Kijpornyongpan T."/>
            <person name="Phillips-Mora W."/>
        </authorList>
    </citation>
    <scope>NUCLEOTIDE SEQUENCE [LARGE SCALE GENOMIC DNA]</scope>
    <source>
        <strain evidence="1 2">MCA 2952</strain>
    </source>
</reference>
<protein>
    <submittedName>
        <fullName evidence="1">Uncharacterized protein</fullName>
    </submittedName>
</protein>
<proteinExistence type="predicted"/>